<organism evidence="3">
    <name type="scientific">Isoptericola variabilis (strain 225)</name>
    <dbReference type="NCBI Taxonomy" id="743718"/>
    <lineage>
        <taxon>Bacteria</taxon>
        <taxon>Bacillati</taxon>
        <taxon>Actinomycetota</taxon>
        <taxon>Actinomycetes</taxon>
        <taxon>Micrococcales</taxon>
        <taxon>Promicromonosporaceae</taxon>
        <taxon>Isoptericola</taxon>
    </lineage>
</organism>
<evidence type="ECO:0000256" key="1">
    <source>
        <dbReference type="SAM" id="Phobius"/>
    </source>
</evidence>
<accession>F6FV29</accession>
<dbReference type="AlphaFoldDB" id="F6FV29"/>
<keyword evidence="1" id="KW-0812">Transmembrane</keyword>
<name>F6FV29_ISOV2</name>
<dbReference type="InterPro" id="IPR012349">
    <property type="entry name" value="Split_barrel_FMN-bd"/>
</dbReference>
<evidence type="ECO:0000313" key="3">
    <source>
        <dbReference type="Proteomes" id="UP000009236"/>
    </source>
</evidence>
<dbReference type="STRING" id="743718.Isova_2764"/>
<dbReference type="HOGENOM" id="CLU_141082_0_0_11"/>
<dbReference type="KEGG" id="iva:Isova_2764"/>
<gene>
    <name evidence="2" type="ordered locus">Isova_2764</name>
</gene>
<dbReference type="Gene3D" id="2.30.110.10">
    <property type="entry name" value="Electron Transport, Fmn-binding Protein, Chain A"/>
    <property type="match status" value="1"/>
</dbReference>
<proteinExistence type="predicted"/>
<dbReference type="EMBL" id="CP002810">
    <property type="protein sequence ID" value="AEG45457.1"/>
    <property type="molecule type" value="Genomic_DNA"/>
</dbReference>
<reference evidence="2 3" key="1">
    <citation type="submission" date="2011-05" db="EMBL/GenBank/DDBJ databases">
        <title>Complete sequence of Isoptericola variabilis 225.</title>
        <authorList>
            <consortium name="US DOE Joint Genome Institute"/>
            <person name="Lucas S."/>
            <person name="Han J."/>
            <person name="Lapidus A."/>
            <person name="Cheng J.-F."/>
            <person name="Goodwin L."/>
            <person name="Pitluck S."/>
            <person name="Peters L."/>
            <person name="Mikhailova N."/>
            <person name="Zeytun A."/>
            <person name="Han C."/>
            <person name="Tapia R."/>
            <person name="Land M."/>
            <person name="Hauser L."/>
            <person name="Kyrpides N."/>
            <person name="Ivanova N."/>
            <person name="Pagani I."/>
            <person name="Siebers A."/>
            <person name="Allgaier M."/>
            <person name="Thelen M."/>
            <person name="Hugenholtz P."/>
            <person name="Gladden J."/>
            <person name="Woyke T."/>
        </authorList>
    </citation>
    <scope>NUCLEOTIDE SEQUENCE [LARGE SCALE GENOMIC DNA]</scope>
    <source>
        <strain evidence="3">225</strain>
    </source>
</reference>
<dbReference type="Proteomes" id="UP000009236">
    <property type="component" value="Chromosome"/>
</dbReference>
<evidence type="ECO:0000313" key="2">
    <source>
        <dbReference type="EMBL" id="AEG45457.1"/>
    </source>
</evidence>
<dbReference type="NCBIfam" id="TIGR00026">
    <property type="entry name" value="hi_GC_TIGR00026"/>
    <property type="match status" value="1"/>
</dbReference>
<keyword evidence="1" id="KW-1133">Transmembrane helix</keyword>
<protein>
    <recommendedName>
        <fullName evidence="4">Nitroreductase family deazaflavin-dependent oxidoreductase</fullName>
    </recommendedName>
</protein>
<dbReference type="Pfam" id="PF04075">
    <property type="entry name" value="F420H2_quin_red"/>
    <property type="match status" value="1"/>
</dbReference>
<dbReference type="GO" id="GO:0016491">
    <property type="term" value="F:oxidoreductase activity"/>
    <property type="evidence" value="ECO:0007669"/>
    <property type="project" value="InterPro"/>
</dbReference>
<sequence>MWSWILGIVGGLAVVVAVPLAALVVTMRTKWEPGLAFVRRLGRDRFNKRTLTTAGRPGASNHVVRHVGRRSGKPYRTPVTLTASQNGWLVMLPYGTTPDWLRNVLAAGEASVEVDGQVHRVVEPRVVGRADVAHLLSASDRVVGRLFGVDQCLVLHRAPAA</sequence>
<evidence type="ECO:0008006" key="4">
    <source>
        <dbReference type="Google" id="ProtNLM"/>
    </source>
</evidence>
<dbReference type="RefSeq" id="WP_013839848.1">
    <property type="nucleotide sequence ID" value="NC_015588.1"/>
</dbReference>
<keyword evidence="1" id="KW-0472">Membrane</keyword>
<dbReference type="eggNOG" id="ENOG5032Z2U">
    <property type="taxonomic scope" value="Bacteria"/>
</dbReference>
<keyword evidence="3" id="KW-1185">Reference proteome</keyword>
<dbReference type="InterPro" id="IPR004378">
    <property type="entry name" value="F420H2_quin_Rdtase"/>
</dbReference>
<feature type="transmembrane region" description="Helical" evidence="1">
    <location>
        <begin position="6"/>
        <end position="25"/>
    </location>
</feature>